<dbReference type="SUPFAM" id="SSF51197">
    <property type="entry name" value="Clavaminate synthase-like"/>
    <property type="match status" value="1"/>
</dbReference>
<protein>
    <submittedName>
        <fullName evidence="3">Taurine catabolism dioxygenase TauD</fullName>
    </submittedName>
</protein>
<dbReference type="OrthoDB" id="272271at2759"/>
<dbReference type="Pfam" id="PF02668">
    <property type="entry name" value="TauD"/>
    <property type="match status" value="1"/>
</dbReference>
<dbReference type="Proteomes" id="UP000030706">
    <property type="component" value="Unassembled WGS sequence"/>
</dbReference>
<dbReference type="EMBL" id="KL584989">
    <property type="protein sequence ID" value="KEQ82076.1"/>
    <property type="molecule type" value="Genomic_DNA"/>
</dbReference>
<proteinExistence type="predicted"/>
<dbReference type="PANTHER" id="PTHR10696:SF49">
    <property type="entry name" value="TAUD_TFDA-LIKE DOMAIN-CONTAINING PROTEIN"/>
    <property type="match status" value="1"/>
</dbReference>
<sequence>MASVETLTPASVEPYYSRGLRERYRADALQNLSFTEQSTKYADITYEVDHAKYLARSASRLTSEQLTQELPAGFPEKLDGPLVWSTKDLESKEHEYVYMMTSEDKAEVLQALEHFNKQGLNGDEVNRDNFPLGKLAETLRSVAEKIYDGHGFMIIRGLDPDTFSHEDYTVVYLGITSHIAERRGKQDQRGSMLMHVMKRDYVEEPNRDDPFHTDTVCDVLCLVTRSCSAYGGKSVLASAWTVYNELAATRPDLIQVLAKPDWPFDTYGRSPPYYKRALLYFQDGRMILNYSRRLLVGHPPREKRTEGIPGLTEAQAEALDALHFVACKHEVRPRMEVGDIRLVNNMGVLHRREAFVDDPKATRHLIRVWLHNEELCWKLPTPLRLAWARVFEDHERGESWDIEPPRKDGKLLRVAGSCD</sequence>
<dbReference type="STRING" id="1043002.A0A074Y5A1"/>
<keyword evidence="3" id="KW-0223">Dioxygenase</keyword>
<gene>
    <name evidence="3" type="ORF">M438DRAFT_323756</name>
</gene>
<dbReference type="RefSeq" id="XP_029758263.1">
    <property type="nucleotide sequence ID" value="XM_029903026.1"/>
</dbReference>
<keyword evidence="4" id="KW-1185">Reference proteome</keyword>
<keyword evidence="1" id="KW-0560">Oxidoreductase</keyword>
<feature type="domain" description="TauD/TfdA-like" evidence="2">
    <location>
        <begin position="127"/>
        <end position="369"/>
    </location>
</feature>
<dbReference type="InterPro" id="IPR003819">
    <property type="entry name" value="TauD/TfdA-like"/>
</dbReference>
<evidence type="ECO:0000256" key="1">
    <source>
        <dbReference type="ARBA" id="ARBA00023002"/>
    </source>
</evidence>
<dbReference type="HOGENOM" id="CLU_041041_0_0_1"/>
<accession>A0A074Y5A1</accession>
<dbReference type="InterPro" id="IPR042098">
    <property type="entry name" value="TauD-like_sf"/>
</dbReference>
<evidence type="ECO:0000259" key="2">
    <source>
        <dbReference type="Pfam" id="PF02668"/>
    </source>
</evidence>
<dbReference type="GeneID" id="40745332"/>
<dbReference type="PANTHER" id="PTHR10696">
    <property type="entry name" value="GAMMA-BUTYROBETAINE HYDROXYLASE-RELATED"/>
    <property type="match status" value="1"/>
</dbReference>
<name>A0A074Y5A1_AURPU</name>
<dbReference type="Gene3D" id="3.60.130.10">
    <property type="entry name" value="Clavaminate synthase-like"/>
    <property type="match status" value="1"/>
</dbReference>
<reference evidence="3 4" key="1">
    <citation type="journal article" date="2014" name="BMC Genomics">
        <title>Genome sequencing of four Aureobasidium pullulans varieties: biotechnological potential, stress tolerance, and description of new species.</title>
        <authorList>
            <person name="Gostin Ar C."/>
            <person name="Ohm R.A."/>
            <person name="Kogej T."/>
            <person name="Sonjak S."/>
            <person name="Turk M."/>
            <person name="Zajc J."/>
            <person name="Zalar P."/>
            <person name="Grube M."/>
            <person name="Sun H."/>
            <person name="Han J."/>
            <person name="Sharma A."/>
            <person name="Chiniquy J."/>
            <person name="Ngan C.Y."/>
            <person name="Lipzen A."/>
            <person name="Barry K."/>
            <person name="Grigoriev I.V."/>
            <person name="Gunde-Cimerman N."/>
        </authorList>
    </citation>
    <scope>NUCLEOTIDE SEQUENCE [LARGE SCALE GENOMIC DNA]</scope>
    <source>
        <strain evidence="3 4">EXF-150</strain>
    </source>
</reference>
<evidence type="ECO:0000313" key="4">
    <source>
        <dbReference type="Proteomes" id="UP000030706"/>
    </source>
</evidence>
<dbReference type="GO" id="GO:0051213">
    <property type="term" value="F:dioxygenase activity"/>
    <property type="evidence" value="ECO:0007669"/>
    <property type="project" value="UniProtKB-KW"/>
</dbReference>
<dbReference type="InterPro" id="IPR050411">
    <property type="entry name" value="AlphaKG_dependent_hydroxylases"/>
</dbReference>
<evidence type="ECO:0000313" key="3">
    <source>
        <dbReference type="EMBL" id="KEQ82076.1"/>
    </source>
</evidence>
<organism evidence="3 4">
    <name type="scientific">Aureobasidium pullulans EXF-150</name>
    <dbReference type="NCBI Taxonomy" id="1043002"/>
    <lineage>
        <taxon>Eukaryota</taxon>
        <taxon>Fungi</taxon>
        <taxon>Dikarya</taxon>
        <taxon>Ascomycota</taxon>
        <taxon>Pezizomycotina</taxon>
        <taxon>Dothideomycetes</taxon>
        <taxon>Dothideomycetidae</taxon>
        <taxon>Dothideales</taxon>
        <taxon>Saccotheciaceae</taxon>
        <taxon>Aureobasidium</taxon>
    </lineage>
</organism>
<dbReference type="AlphaFoldDB" id="A0A074Y5A1"/>